<comment type="function">
    <text evidence="2">Conjugation of reduced glutathione to a wide number of exogenous and endogenous hydrophobic electrophiles.</text>
</comment>
<evidence type="ECO:0000259" key="8">
    <source>
        <dbReference type="PROSITE" id="PS50404"/>
    </source>
</evidence>
<evidence type="ECO:0000256" key="2">
    <source>
        <dbReference type="ARBA" id="ARBA00003701"/>
    </source>
</evidence>
<dbReference type="InterPro" id="IPR004046">
    <property type="entry name" value="GST_C"/>
</dbReference>
<reference evidence="10" key="1">
    <citation type="submission" date="2019-05" db="EMBL/GenBank/DDBJ databases">
        <title>Annotation for the trematode Fasciolopsis buski.</title>
        <authorList>
            <person name="Choi Y.-J."/>
        </authorList>
    </citation>
    <scope>NUCLEOTIDE SEQUENCE</scope>
    <source>
        <strain evidence="10">HT</strain>
        <tissue evidence="10">Whole worm</tissue>
    </source>
</reference>
<evidence type="ECO:0000256" key="5">
    <source>
        <dbReference type="ARBA" id="ARBA00012452"/>
    </source>
</evidence>
<dbReference type="GO" id="GO:0004364">
    <property type="term" value="F:glutathione transferase activity"/>
    <property type="evidence" value="ECO:0007669"/>
    <property type="project" value="UniProtKB-EC"/>
</dbReference>
<evidence type="ECO:0000259" key="9">
    <source>
        <dbReference type="PROSITE" id="PS50405"/>
    </source>
</evidence>
<dbReference type="FunFam" id="1.20.1050.10:FF:000003">
    <property type="entry name" value="Glutathione S-transferase 2"/>
    <property type="match status" value="1"/>
</dbReference>
<dbReference type="InterPro" id="IPR036282">
    <property type="entry name" value="Glutathione-S-Trfase_C_sf"/>
</dbReference>
<dbReference type="OrthoDB" id="4951845at2759"/>
<protein>
    <recommendedName>
        <fullName evidence="5">glutathione transferase</fullName>
        <ecNumber evidence="5">2.5.1.18</ecNumber>
    </recommendedName>
</protein>
<comment type="function">
    <text evidence="1">GST isoenzymes appear to play a central role in the parasite detoxification system. Other functions are also suspected including a role in increasing the solubility of haematin in the parasite gut.</text>
</comment>
<comment type="subunit">
    <text evidence="4">Homodimer.</text>
</comment>
<evidence type="ECO:0000256" key="3">
    <source>
        <dbReference type="ARBA" id="ARBA00005861"/>
    </source>
</evidence>
<evidence type="ECO:0000256" key="1">
    <source>
        <dbReference type="ARBA" id="ARBA00002446"/>
    </source>
</evidence>
<dbReference type="InterPro" id="IPR010987">
    <property type="entry name" value="Glutathione-S-Trfase_C-like"/>
</dbReference>
<comment type="catalytic activity">
    <reaction evidence="7">
        <text>RX + glutathione = an S-substituted glutathione + a halide anion + H(+)</text>
        <dbReference type="Rhea" id="RHEA:16437"/>
        <dbReference type="ChEBI" id="CHEBI:15378"/>
        <dbReference type="ChEBI" id="CHEBI:16042"/>
        <dbReference type="ChEBI" id="CHEBI:17792"/>
        <dbReference type="ChEBI" id="CHEBI:57925"/>
        <dbReference type="ChEBI" id="CHEBI:90779"/>
        <dbReference type="EC" id="2.5.1.18"/>
    </reaction>
</comment>
<dbReference type="EC" id="2.5.1.18" evidence="5"/>
<evidence type="ECO:0000256" key="7">
    <source>
        <dbReference type="ARBA" id="ARBA00047960"/>
    </source>
</evidence>
<keyword evidence="6" id="KW-0808">Transferase</keyword>
<dbReference type="InterPro" id="IPR050213">
    <property type="entry name" value="GST_superfamily"/>
</dbReference>
<proteinExistence type="inferred from homology"/>
<dbReference type="PANTHER" id="PTHR11571:SF222">
    <property type="entry name" value="GLUTATHIONE TRANSFERASE"/>
    <property type="match status" value="1"/>
</dbReference>
<dbReference type="CDD" id="cd03209">
    <property type="entry name" value="GST_C_Mu"/>
    <property type="match status" value="1"/>
</dbReference>
<feature type="domain" description="GST C-terminal" evidence="9">
    <location>
        <begin position="44"/>
        <end position="162"/>
    </location>
</feature>
<dbReference type="Proteomes" id="UP000728185">
    <property type="component" value="Unassembled WGS sequence"/>
</dbReference>
<keyword evidence="11" id="KW-1185">Reference proteome</keyword>
<comment type="similarity">
    <text evidence="3">Belongs to the GST superfamily. Mu family.</text>
</comment>
<dbReference type="InterPro" id="IPR036249">
    <property type="entry name" value="Thioredoxin-like_sf"/>
</dbReference>
<evidence type="ECO:0000313" key="11">
    <source>
        <dbReference type="Proteomes" id="UP000728185"/>
    </source>
</evidence>
<sequence>MFCNWILINYRFQLPYYIDEKCAITQSLAILRYIADKHGMIGSTPEERARVSMIEGAAVDLRNGLSRISYDSRFNELKEGYLNDLPTTLQIWSKFLGANQYLRGSSVSHVDFMVYEALDVIRYLDPHCLDKFSNLQQFMSRIEALPSIKAYMESKRFIKWPLNGWNAHFGGGDAPPISQET</sequence>
<dbReference type="GO" id="GO:0006749">
    <property type="term" value="P:glutathione metabolic process"/>
    <property type="evidence" value="ECO:0007669"/>
    <property type="project" value="TreeGrafter"/>
</dbReference>
<dbReference type="SFLD" id="SFLDS00019">
    <property type="entry name" value="Glutathione_Transferase_(cytos"/>
    <property type="match status" value="1"/>
</dbReference>
<dbReference type="Pfam" id="PF14497">
    <property type="entry name" value="GST_C_3"/>
    <property type="match status" value="1"/>
</dbReference>
<dbReference type="SUPFAM" id="SSF52833">
    <property type="entry name" value="Thioredoxin-like"/>
    <property type="match status" value="1"/>
</dbReference>
<dbReference type="AlphaFoldDB" id="A0A8E0S1L2"/>
<dbReference type="InterPro" id="IPR040079">
    <property type="entry name" value="Glutathione_S-Trfase"/>
</dbReference>
<evidence type="ECO:0000313" key="10">
    <source>
        <dbReference type="EMBL" id="KAA0198117.1"/>
    </source>
</evidence>
<evidence type="ECO:0000256" key="4">
    <source>
        <dbReference type="ARBA" id="ARBA00011738"/>
    </source>
</evidence>
<dbReference type="PROSITE" id="PS50405">
    <property type="entry name" value="GST_CTER"/>
    <property type="match status" value="1"/>
</dbReference>
<dbReference type="PANTHER" id="PTHR11571">
    <property type="entry name" value="GLUTATHIONE S-TRANSFERASE"/>
    <property type="match status" value="1"/>
</dbReference>
<feature type="domain" description="GST N-terminal" evidence="8">
    <location>
        <begin position="1"/>
        <end position="42"/>
    </location>
</feature>
<dbReference type="InterPro" id="IPR004045">
    <property type="entry name" value="Glutathione_S-Trfase_N"/>
</dbReference>
<organism evidence="10 11">
    <name type="scientific">Fasciolopsis buskii</name>
    <dbReference type="NCBI Taxonomy" id="27845"/>
    <lineage>
        <taxon>Eukaryota</taxon>
        <taxon>Metazoa</taxon>
        <taxon>Spiralia</taxon>
        <taxon>Lophotrochozoa</taxon>
        <taxon>Platyhelminthes</taxon>
        <taxon>Trematoda</taxon>
        <taxon>Digenea</taxon>
        <taxon>Plagiorchiida</taxon>
        <taxon>Echinostomata</taxon>
        <taxon>Echinostomatoidea</taxon>
        <taxon>Fasciolidae</taxon>
        <taxon>Fasciolopsis</taxon>
    </lineage>
</organism>
<dbReference type="SUPFAM" id="SSF47616">
    <property type="entry name" value="GST C-terminal domain-like"/>
    <property type="match status" value="1"/>
</dbReference>
<dbReference type="Gene3D" id="1.20.1050.130">
    <property type="match status" value="1"/>
</dbReference>
<dbReference type="EMBL" id="LUCM01001933">
    <property type="protein sequence ID" value="KAA0198117.1"/>
    <property type="molecule type" value="Genomic_DNA"/>
</dbReference>
<evidence type="ECO:0000256" key="6">
    <source>
        <dbReference type="ARBA" id="ARBA00022679"/>
    </source>
</evidence>
<gene>
    <name evidence="10" type="ORF">FBUS_02687</name>
</gene>
<name>A0A8E0S1L2_9TREM</name>
<accession>A0A8E0S1L2</accession>
<dbReference type="PROSITE" id="PS50404">
    <property type="entry name" value="GST_NTER"/>
    <property type="match status" value="1"/>
</dbReference>
<comment type="caution">
    <text evidence="10">The sequence shown here is derived from an EMBL/GenBank/DDBJ whole genome shotgun (WGS) entry which is preliminary data.</text>
</comment>